<evidence type="ECO:0000256" key="1">
    <source>
        <dbReference type="ARBA" id="ARBA00004651"/>
    </source>
</evidence>
<comment type="subcellular location">
    <subcellularLocation>
        <location evidence="1">Cell membrane</location>
        <topology evidence="1">Multi-pass membrane protein</topology>
    </subcellularLocation>
</comment>
<gene>
    <name evidence="13" type="ORF">ALGA_1903</name>
</gene>
<dbReference type="Proteomes" id="UP000218267">
    <property type="component" value="Chromosome"/>
</dbReference>
<keyword evidence="6 12" id="KW-1133">Transmembrane helix</keyword>
<dbReference type="InterPro" id="IPR038377">
    <property type="entry name" value="Na/Glc_symporter_sf"/>
</dbReference>
<feature type="transmembrane region" description="Helical" evidence="12">
    <location>
        <begin position="449"/>
        <end position="471"/>
    </location>
</feature>
<comment type="similarity">
    <text evidence="2 11">Belongs to the sodium:solute symporter (SSF) (TC 2.A.21) family.</text>
</comment>
<evidence type="ECO:0000256" key="9">
    <source>
        <dbReference type="ARBA" id="ARBA00023136"/>
    </source>
</evidence>
<evidence type="ECO:0000256" key="10">
    <source>
        <dbReference type="ARBA" id="ARBA00023201"/>
    </source>
</evidence>
<protein>
    <submittedName>
        <fullName evidence="13">Sodium transporter</fullName>
    </submittedName>
</protein>
<feature type="transmembrane region" description="Helical" evidence="12">
    <location>
        <begin position="271"/>
        <end position="298"/>
    </location>
</feature>
<reference evidence="14" key="2">
    <citation type="journal article" date="2020" name="Antonie Van Leeuwenhoek">
        <title>Labilibaculum antarcticum sp. nov., a novel facultative anaerobic, psychrotorelant bacterium isolated from marine sediment of Antarctica.</title>
        <authorList>
            <person name="Watanabe M."/>
            <person name="Kojima H."/>
            <person name="Fukui M."/>
        </authorList>
    </citation>
    <scope>NUCLEOTIDE SEQUENCE [LARGE SCALE GENOMIC DNA]</scope>
    <source>
        <strain evidence="14">SPP2</strain>
    </source>
</reference>
<feature type="transmembrane region" description="Helical" evidence="12">
    <location>
        <begin position="385"/>
        <end position="408"/>
    </location>
</feature>
<evidence type="ECO:0000256" key="8">
    <source>
        <dbReference type="ARBA" id="ARBA00023065"/>
    </source>
</evidence>
<dbReference type="PANTHER" id="PTHR42985">
    <property type="entry name" value="SODIUM-COUPLED MONOCARBOXYLATE TRANSPORTER"/>
    <property type="match status" value="1"/>
</dbReference>
<name>A0A1Y1CJV4_9BACT</name>
<dbReference type="InterPro" id="IPR051163">
    <property type="entry name" value="Sodium:Solute_Symporter_SSF"/>
</dbReference>
<feature type="transmembrane region" description="Helical" evidence="12">
    <location>
        <begin position="6"/>
        <end position="23"/>
    </location>
</feature>
<keyword evidence="7" id="KW-0915">Sodium</keyword>
<dbReference type="AlphaFoldDB" id="A0A1Y1CJV4"/>
<keyword evidence="14" id="KW-1185">Reference proteome</keyword>
<keyword evidence="10" id="KW-0739">Sodium transport</keyword>
<dbReference type="PANTHER" id="PTHR42985:SF47">
    <property type="entry name" value="INTEGRAL MEMBRANE TRANSPORT PROTEIN"/>
    <property type="match status" value="1"/>
</dbReference>
<dbReference type="PROSITE" id="PS50283">
    <property type="entry name" value="NA_SOLUT_SYMP_3"/>
    <property type="match status" value="1"/>
</dbReference>
<feature type="transmembrane region" description="Helical" evidence="12">
    <location>
        <begin position="119"/>
        <end position="144"/>
    </location>
</feature>
<dbReference type="OrthoDB" id="9803597at2"/>
<keyword evidence="8" id="KW-0406">Ion transport</keyword>
<dbReference type="NCBIfam" id="TIGR00813">
    <property type="entry name" value="sss"/>
    <property type="match status" value="1"/>
</dbReference>
<evidence type="ECO:0000256" key="6">
    <source>
        <dbReference type="ARBA" id="ARBA00022989"/>
    </source>
</evidence>
<evidence type="ECO:0000256" key="7">
    <source>
        <dbReference type="ARBA" id="ARBA00023053"/>
    </source>
</evidence>
<dbReference type="KEGG" id="mbas:ALGA_1903"/>
<feature type="transmembrane region" description="Helical" evidence="12">
    <location>
        <begin position="336"/>
        <end position="354"/>
    </location>
</feature>
<dbReference type="EMBL" id="AP018042">
    <property type="protein sequence ID" value="BAX80262.1"/>
    <property type="molecule type" value="Genomic_DNA"/>
</dbReference>
<feature type="transmembrane region" description="Helical" evidence="12">
    <location>
        <begin position="521"/>
        <end position="542"/>
    </location>
</feature>
<reference evidence="13 14" key="1">
    <citation type="journal article" date="2018" name="Mar. Genomics">
        <title>Complete genome sequence of Marinifilaceae bacterium strain SPP2, isolated from the Antarctic marine sediment.</title>
        <authorList>
            <person name="Watanabe M."/>
            <person name="Kojima H."/>
            <person name="Fukui M."/>
        </authorList>
    </citation>
    <scope>NUCLEOTIDE SEQUENCE [LARGE SCALE GENOMIC DNA]</scope>
    <source>
        <strain evidence="13 14">SPP2</strain>
    </source>
</reference>
<evidence type="ECO:0000256" key="4">
    <source>
        <dbReference type="ARBA" id="ARBA00022475"/>
    </source>
</evidence>
<feature type="transmembrane region" description="Helical" evidence="12">
    <location>
        <begin position="150"/>
        <end position="168"/>
    </location>
</feature>
<feature type="transmembrane region" description="Helical" evidence="12">
    <location>
        <begin position="414"/>
        <end position="437"/>
    </location>
</feature>
<evidence type="ECO:0000256" key="12">
    <source>
        <dbReference type="SAM" id="Phobius"/>
    </source>
</evidence>
<dbReference type="GO" id="GO:0015293">
    <property type="term" value="F:symporter activity"/>
    <property type="evidence" value="ECO:0007669"/>
    <property type="project" value="TreeGrafter"/>
</dbReference>
<sequence length="547" mass="60670">MNWLDYLIIFFYFVGFLGMGYFFKENKNSTDYFLGGKSLGWFPLSLSTMATQLSAISFVSAPAFVALKVGGGMKWLSFEFAVPLAMFFIMIVVIPPLFRSGVVSIYEFVERRFDTSTRMILSIVFQISRALGTGVMVYTIAIILQAVLDIGFIYTIPLICVVTIIYSWQGGMKAVVWGDAIQMLILFAGLLICLVYGYDLMIQHGGSLSSVDPERLVVIQSNFGFGEGNEYGIWPMLIGGFFLYVSYYGCDQTQAQRLLSAKDEKTVRTLLFANGMLRLPVVLVYCTMGLVLGAFILVAPDFLEEIAMVTQKYFPEEYANYGIKPDLMVPVFIVKYLPHGLIGILMVGILSAAMSSLSSTVNSLSAVTVEDFFNRGKFKLTGKKYMMISKMAVVFWGVVCIACAFLLGGSQSSVIEIINAIGSVFYGPVLATFLLAIYSKKVNKYGMNVGIIISVLVNLIFSKTMQGIIGFDPGVEIFWIWLNFTGFAMCTGLAYSVSLLIPDPNNKVPDVTFKITKEDILIKETYILVAFFIAIVIFSLYIPQIFG</sequence>
<dbReference type="Gene3D" id="1.20.1730.10">
    <property type="entry name" value="Sodium/glucose cotransporter"/>
    <property type="match status" value="1"/>
</dbReference>
<dbReference type="RefSeq" id="WP_096429124.1">
    <property type="nucleotide sequence ID" value="NZ_AP018042.1"/>
</dbReference>
<dbReference type="GO" id="GO:0006814">
    <property type="term" value="P:sodium ion transport"/>
    <property type="evidence" value="ECO:0007669"/>
    <property type="project" value="UniProtKB-KW"/>
</dbReference>
<keyword evidence="5 12" id="KW-0812">Transmembrane</keyword>
<dbReference type="Pfam" id="PF00474">
    <property type="entry name" value="SSF"/>
    <property type="match status" value="1"/>
</dbReference>
<feature type="transmembrane region" description="Helical" evidence="12">
    <location>
        <begin position="78"/>
        <end position="98"/>
    </location>
</feature>
<dbReference type="InterPro" id="IPR001734">
    <property type="entry name" value="Na/solute_symporter"/>
</dbReference>
<feature type="transmembrane region" description="Helical" evidence="12">
    <location>
        <begin position="180"/>
        <end position="198"/>
    </location>
</feature>
<organism evidence="13 14">
    <name type="scientific">Labilibaculum antarcticum</name>
    <dbReference type="NCBI Taxonomy" id="1717717"/>
    <lineage>
        <taxon>Bacteria</taxon>
        <taxon>Pseudomonadati</taxon>
        <taxon>Bacteroidota</taxon>
        <taxon>Bacteroidia</taxon>
        <taxon>Marinilabiliales</taxon>
        <taxon>Marinifilaceae</taxon>
        <taxon>Labilibaculum</taxon>
    </lineage>
</organism>
<accession>A0A1Y1CJV4</accession>
<evidence type="ECO:0000256" key="2">
    <source>
        <dbReference type="ARBA" id="ARBA00006434"/>
    </source>
</evidence>
<evidence type="ECO:0000256" key="5">
    <source>
        <dbReference type="ARBA" id="ARBA00022692"/>
    </source>
</evidence>
<keyword evidence="4" id="KW-1003">Cell membrane</keyword>
<evidence type="ECO:0000256" key="3">
    <source>
        <dbReference type="ARBA" id="ARBA00022448"/>
    </source>
</evidence>
<evidence type="ECO:0000313" key="13">
    <source>
        <dbReference type="EMBL" id="BAX80262.1"/>
    </source>
</evidence>
<feature type="transmembrane region" description="Helical" evidence="12">
    <location>
        <begin position="231"/>
        <end position="250"/>
    </location>
</feature>
<feature type="transmembrane region" description="Helical" evidence="12">
    <location>
        <begin position="477"/>
        <end position="501"/>
    </location>
</feature>
<keyword evidence="9 12" id="KW-0472">Membrane</keyword>
<evidence type="ECO:0000256" key="11">
    <source>
        <dbReference type="RuleBase" id="RU362091"/>
    </source>
</evidence>
<dbReference type="GO" id="GO:0005886">
    <property type="term" value="C:plasma membrane"/>
    <property type="evidence" value="ECO:0007669"/>
    <property type="project" value="UniProtKB-SubCell"/>
</dbReference>
<proteinExistence type="inferred from homology"/>
<evidence type="ECO:0000313" key="14">
    <source>
        <dbReference type="Proteomes" id="UP000218267"/>
    </source>
</evidence>
<keyword evidence="3" id="KW-0813">Transport</keyword>
<feature type="transmembrane region" description="Helical" evidence="12">
    <location>
        <begin position="44"/>
        <end position="66"/>
    </location>
</feature>